<evidence type="ECO:0000256" key="2">
    <source>
        <dbReference type="ARBA" id="ARBA00005642"/>
    </source>
</evidence>
<comment type="catalytic activity">
    <reaction evidence="1 5">
        <text>uridine(55) in tRNA = pseudouridine(55) in tRNA</text>
        <dbReference type="Rhea" id="RHEA:42532"/>
        <dbReference type="Rhea" id="RHEA-COMP:10101"/>
        <dbReference type="Rhea" id="RHEA-COMP:10102"/>
        <dbReference type="ChEBI" id="CHEBI:65314"/>
        <dbReference type="ChEBI" id="CHEBI:65315"/>
        <dbReference type="EC" id="5.4.99.25"/>
    </reaction>
</comment>
<evidence type="ECO:0000256" key="1">
    <source>
        <dbReference type="ARBA" id="ARBA00000385"/>
    </source>
</evidence>
<sequence length="299" mass="34069">MLHELNGIIVIDKPKEMTSHDVVAILRKKLKTKKIGHTGTLDPMATGVLPICIGRATKIVDFLLENAKGYHCEMCLGSATDTQDRWGTVTHQVEDPNFQIEPSEIVNVIQSFIGEIDQMPPMYSALKVNGEKLVDLARKGIVVERETRKRTIHSIKNINVRQHTIDFNVVCSKGTYIRTLCHDIGLKLGCYAHMTELRRTMSDPFNFERAVAIDDVNLEKISEHLVSIEDALSFMESIVLPDLPKYHKWIQNGVRIQLDSFKSQNQLKNTKKFYRIYVGHTFYGIAENTDKGLFMKKLL</sequence>
<organism evidence="8 9">
    <name type="scientific">Fusibacter ferrireducens</name>
    <dbReference type="NCBI Taxonomy" id="2785058"/>
    <lineage>
        <taxon>Bacteria</taxon>
        <taxon>Bacillati</taxon>
        <taxon>Bacillota</taxon>
        <taxon>Clostridia</taxon>
        <taxon>Eubacteriales</taxon>
        <taxon>Eubacteriales Family XII. Incertae Sedis</taxon>
        <taxon>Fusibacter</taxon>
    </lineage>
</organism>
<evidence type="ECO:0000256" key="5">
    <source>
        <dbReference type="HAMAP-Rule" id="MF_01080"/>
    </source>
</evidence>
<keyword evidence="9" id="KW-1185">Reference proteome</keyword>
<keyword evidence="3 5" id="KW-0819">tRNA processing</keyword>
<evidence type="ECO:0000259" key="6">
    <source>
        <dbReference type="Pfam" id="PF01509"/>
    </source>
</evidence>
<dbReference type="Pfam" id="PF16198">
    <property type="entry name" value="TruB_C_2"/>
    <property type="match status" value="1"/>
</dbReference>
<evidence type="ECO:0000259" key="7">
    <source>
        <dbReference type="Pfam" id="PF16198"/>
    </source>
</evidence>
<dbReference type="InterPro" id="IPR032819">
    <property type="entry name" value="TruB_C"/>
</dbReference>
<protein>
    <recommendedName>
        <fullName evidence="5">tRNA pseudouridine synthase B</fullName>
        <ecNumber evidence="5">5.4.99.25</ecNumber>
    </recommendedName>
    <alternativeName>
        <fullName evidence="5">tRNA pseudouridine(55) synthase</fullName>
        <shortName evidence="5">Psi55 synthase</shortName>
    </alternativeName>
    <alternativeName>
        <fullName evidence="5">tRNA pseudouridylate synthase</fullName>
    </alternativeName>
    <alternativeName>
        <fullName evidence="5">tRNA-uridine isomerase</fullName>
    </alternativeName>
</protein>
<dbReference type="InterPro" id="IPR002501">
    <property type="entry name" value="PsdUridine_synth_N"/>
</dbReference>
<feature type="domain" description="Pseudouridine synthase II N-terminal" evidence="6">
    <location>
        <begin position="27"/>
        <end position="177"/>
    </location>
</feature>
<dbReference type="EC" id="5.4.99.25" evidence="5"/>
<dbReference type="RefSeq" id="WP_194700011.1">
    <property type="nucleotide sequence ID" value="NZ_JADKNH010000001.1"/>
</dbReference>
<dbReference type="EMBL" id="JADKNH010000001">
    <property type="protein sequence ID" value="MBF4691774.1"/>
    <property type="molecule type" value="Genomic_DNA"/>
</dbReference>
<name>A0ABR9ZQ61_9FIRM</name>
<evidence type="ECO:0000313" key="8">
    <source>
        <dbReference type="EMBL" id="MBF4691774.1"/>
    </source>
</evidence>
<dbReference type="PANTHER" id="PTHR13767">
    <property type="entry name" value="TRNA-PSEUDOURIDINE SYNTHASE"/>
    <property type="match status" value="1"/>
</dbReference>
<evidence type="ECO:0000256" key="3">
    <source>
        <dbReference type="ARBA" id="ARBA00022694"/>
    </source>
</evidence>
<feature type="domain" description="tRNA pseudouridylate synthase B C-terminal" evidence="7">
    <location>
        <begin position="178"/>
        <end position="220"/>
    </location>
</feature>
<dbReference type="PANTHER" id="PTHR13767:SF2">
    <property type="entry name" value="PSEUDOURIDYLATE SYNTHASE TRUB1"/>
    <property type="match status" value="1"/>
</dbReference>
<comment type="similarity">
    <text evidence="2 5">Belongs to the pseudouridine synthase TruB family. Type 1 subfamily.</text>
</comment>
<evidence type="ECO:0000313" key="9">
    <source>
        <dbReference type="Proteomes" id="UP000614200"/>
    </source>
</evidence>
<dbReference type="Pfam" id="PF01509">
    <property type="entry name" value="TruB_N"/>
    <property type="match status" value="1"/>
</dbReference>
<dbReference type="Proteomes" id="UP000614200">
    <property type="component" value="Unassembled WGS sequence"/>
</dbReference>
<gene>
    <name evidence="5 8" type="primary">truB</name>
    <name evidence="8" type="ORF">ISU02_01515</name>
</gene>
<comment type="function">
    <text evidence="5">Responsible for synthesis of pseudouridine from uracil-55 in the psi GC loop of transfer RNAs.</text>
</comment>
<reference evidence="8 9" key="1">
    <citation type="submission" date="2020-11" db="EMBL/GenBank/DDBJ databases">
        <title>Fusibacter basophilias sp. nov.</title>
        <authorList>
            <person name="Qiu D."/>
        </authorList>
    </citation>
    <scope>NUCLEOTIDE SEQUENCE [LARGE SCALE GENOMIC DNA]</scope>
    <source>
        <strain evidence="8 9">Q10-2</strain>
    </source>
</reference>
<feature type="active site" description="Nucleophile" evidence="5">
    <location>
        <position position="42"/>
    </location>
</feature>
<accession>A0ABR9ZQ61</accession>
<keyword evidence="4 5" id="KW-0413">Isomerase</keyword>
<comment type="caution">
    <text evidence="8">The sequence shown here is derived from an EMBL/GenBank/DDBJ whole genome shotgun (WGS) entry which is preliminary data.</text>
</comment>
<dbReference type="NCBIfam" id="TIGR00431">
    <property type="entry name" value="TruB"/>
    <property type="match status" value="1"/>
</dbReference>
<dbReference type="SUPFAM" id="SSF55120">
    <property type="entry name" value="Pseudouridine synthase"/>
    <property type="match status" value="1"/>
</dbReference>
<dbReference type="CDD" id="cd02573">
    <property type="entry name" value="PseudoU_synth_EcTruB"/>
    <property type="match status" value="1"/>
</dbReference>
<dbReference type="HAMAP" id="MF_01080">
    <property type="entry name" value="TruB_bact"/>
    <property type="match status" value="1"/>
</dbReference>
<dbReference type="Gene3D" id="3.30.2350.10">
    <property type="entry name" value="Pseudouridine synthase"/>
    <property type="match status" value="1"/>
</dbReference>
<dbReference type="InterPro" id="IPR014780">
    <property type="entry name" value="tRNA_psdUridine_synth_TruB"/>
</dbReference>
<dbReference type="InterPro" id="IPR020103">
    <property type="entry name" value="PsdUridine_synth_cat_dom_sf"/>
</dbReference>
<proteinExistence type="inferred from homology"/>
<evidence type="ECO:0000256" key="4">
    <source>
        <dbReference type="ARBA" id="ARBA00023235"/>
    </source>
</evidence>